<dbReference type="GO" id="GO:0005829">
    <property type="term" value="C:cytosol"/>
    <property type="evidence" value="ECO:0007669"/>
    <property type="project" value="TreeGrafter"/>
</dbReference>
<feature type="compositionally biased region" description="Polar residues" evidence="7">
    <location>
        <begin position="900"/>
        <end position="916"/>
    </location>
</feature>
<organism evidence="8 9">
    <name type="scientific">Sarocladium strictum</name>
    <name type="common">Black bundle disease fungus</name>
    <name type="synonym">Acremonium strictum</name>
    <dbReference type="NCBI Taxonomy" id="5046"/>
    <lineage>
        <taxon>Eukaryota</taxon>
        <taxon>Fungi</taxon>
        <taxon>Dikarya</taxon>
        <taxon>Ascomycota</taxon>
        <taxon>Pezizomycotina</taxon>
        <taxon>Sordariomycetes</taxon>
        <taxon>Hypocreomycetidae</taxon>
        <taxon>Hypocreales</taxon>
        <taxon>Sarocladiaceae</taxon>
        <taxon>Sarocladium</taxon>
    </lineage>
</organism>
<feature type="region of interest" description="Disordered" evidence="7">
    <location>
        <begin position="1206"/>
        <end position="1296"/>
    </location>
</feature>
<dbReference type="Pfam" id="PF00400">
    <property type="entry name" value="WD40"/>
    <property type="match status" value="2"/>
</dbReference>
<feature type="compositionally biased region" description="Basic residues" evidence="7">
    <location>
        <begin position="473"/>
        <end position="485"/>
    </location>
</feature>
<dbReference type="InterPro" id="IPR001680">
    <property type="entry name" value="WD40_rpt"/>
</dbReference>
<dbReference type="SUPFAM" id="SSF50978">
    <property type="entry name" value="WD40 repeat-like"/>
    <property type="match status" value="1"/>
</dbReference>
<evidence type="ECO:0000313" key="8">
    <source>
        <dbReference type="EMBL" id="KAK0391694.1"/>
    </source>
</evidence>
<dbReference type="GO" id="GO:1904263">
    <property type="term" value="P:positive regulation of TORC1 signaling"/>
    <property type="evidence" value="ECO:0007669"/>
    <property type="project" value="TreeGrafter"/>
</dbReference>
<dbReference type="InterPro" id="IPR015943">
    <property type="entry name" value="WD40/YVTN_repeat-like_dom_sf"/>
</dbReference>
<dbReference type="SMART" id="SM00320">
    <property type="entry name" value="WD40"/>
    <property type="match status" value="5"/>
</dbReference>
<evidence type="ECO:0000256" key="1">
    <source>
        <dbReference type="ARBA" id="ARBA00022574"/>
    </source>
</evidence>
<dbReference type="InterPro" id="IPR037590">
    <property type="entry name" value="WDR24"/>
</dbReference>
<feature type="compositionally biased region" description="Basic and acidic residues" evidence="7">
    <location>
        <begin position="780"/>
        <end position="795"/>
    </location>
</feature>
<evidence type="ECO:0000313" key="9">
    <source>
        <dbReference type="Proteomes" id="UP001175261"/>
    </source>
</evidence>
<feature type="compositionally biased region" description="Low complexity" evidence="7">
    <location>
        <begin position="486"/>
        <end position="502"/>
    </location>
</feature>
<keyword evidence="3" id="KW-0677">Repeat</keyword>
<dbReference type="Proteomes" id="UP001175261">
    <property type="component" value="Unassembled WGS sequence"/>
</dbReference>
<sequence length="1296" mass="141340">MRKLLGKATHPSSSSAELSSSAHGSSVPDPIASSTASLRPHNSQNATYAAGAPIACLDVAADRRAAVLGGPHILKTVMLDDPSSFDFRFSDGVDVRACITAQPSKVTAVTDQLNIRDVKWHGASKIFTACANGNIFAYDLARLSVGGGSEALEYIQIHEDSRQVNSLDVNPHLKSWLLSGSQDGMVRVFDTSAPWQNRSGYVTFRQRYNPLRCNEAIKKVQWSPRIGHEMACCTEGGVILKWDIRQAGRPMLKINAHEKACTTIAWHPDGMHLISGGADSKLHVWDLGPTADKRQKPKWTISTPAPVATAAWRPGLWSASAQSRRAAQVAVTYEDGGSKGYGLPIVQIWDLARPTMPYKEIQRFDNSPSALSWQSQDMLWTVGGDGMFNQCDVAYAPNVMDRQSTSTMAFSPRGDVVMFLDERLPRARTRPHITSHSESTSRATSYGTSPTGPMLSISKSDSEEDTIGSFLGPRRRERHHSRRASGRSAHSMSTTPPSVSSSLDDNKQLMGLEQSVKFTGSFRLQQTMASGKVPAAKTVESYGYLSSVYLETLNRDLPPGEENKTLVERVTGIMETFAQAAEFHSLFRLSQTWRVLAFAIKLLLDSRAKYHQEWRLARLRMIKGNGPKLHDSRRLDAYDHRGLANGEETPRQGSRVGDGKFLSTSAVDEDSTSNVATPLARPVDHSENLDYQDHVYHHGKRLSPILEPESLSLGEAVHTGPFAKESPRQRLDSMPISFMSQDSERSQSSITEGYDFYDTDALAQAIDVPKPSANAGVTRRSTEQDRSKVTRHDSEESYGQMFSISNGTKQSLPLDGLKRESLPRQSSDMTRSSGAGSDDFESRLQSSLDLHGRESWSESSPEDVFMISQTTATSDETNFSRGSLSTRRTAAPERPPTILPQAQTPATDTSGATSPTKAMPPPWHDDSSEIVESDYLPWPEDPSYPFPTVAAGSKIATTPIKTPLDPYTLIRRALDFECKSSALTPSAIVLLLKPLLPESIIDSHHASAILRQHHSRLMRMGLFVEATLLRNLCVEGWPGEKMDTWGDNYPTIYEPAQRNIDVHFFCAACKKPKELDPGAHDETLWTCQNCGDVMAPCAVCGHREPQLASSLPAPLEPDEAGNMPADDTESWLLGWWQCPGCFHGGHASCLQIWHTPPTSSPDPYSSGCCPVDGCGHACLPGKYRTESSTARSEELGRAAAAAAAAAEASSSTSRNATATTTPASSRPGSGRNSPRMRSMVRSDGNEVGQSRAVGMAREVLAGAGGASAGGILSSSPRERERRKSVKFAKTDRGREG</sequence>
<protein>
    <submittedName>
        <fullName evidence="8">Uncharacterized protein</fullName>
    </submittedName>
</protein>
<proteinExistence type="predicted"/>
<feature type="region of interest" description="Disordered" evidence="7">
    <location>
        <begin position="427"/>
        <end position="505"/>
    </location>
</feature>
<feature type="compositionally biased region" description="Low complexity" evidence="7">
    <location>
        <begin position="1206"/>
        <end position="1239"/>
    </location>
</feature>
<comment type="caution">
    <text evidence="8">The sequence shown here is derived from an EMBL/GenBank/DDBJ whole genome shotgun (WGS) entry which is preliminary data.</text>
</comment>
<feature type="compositionally biased region" description="Low complexity" evidence="7">
    <location>
        <begin position="12"/>
        <end position="26"/>
    </location>
</feature>
<dbReference type="PANTHER" id="PTHR46200">
    <property type="entry name" value="GATOR COMPLEX PROTEIN WDR24"/>
    <property type="match status" value="1"/>
</dbReference>
<dbReference type="PROSITE" id="PS00678">
    <property type="entry name" value="WD_REPEATS_1"/>
    <property type="match status" value="1"/>
</dbReference>
<gene>
    <name evidence="8" type="ORF">NLU13_1193</name>
</gene>
<reference evidence="8" key="1">
    <citation type="submission" date="2022-10" db="EMBL/GenBank/DDBJ databases">
        <title>Determination and structural analysis of whole genome sequence of Sarocladium strictum F4-1.</title>
        <authorList>
            <person name="Hu L."/>
            <person name="Jiang Y."/>
        </authorList>
    </citation>
    <scope>NUCLEOTIDE SEQUENCE</scope>
    <source>
        <strain evidence="8">F4-1</strain>
    </source>
</reference>
<keyword evidence="9" id="KW-1185">Reference proteome</keyword>
<keyword evidence="5" id="KW-0862">Zinc</keyword>
<dbReference type="PROSITE" id="PS50294">
    <property type="entry name" value="WD_REPEATS_REGION"/>
    <property type="match status" value="1"/>
</dbReference>
<keyword evidence="4" id="KW-0863">Zinc-finger</keyword>
<name>A0AA39GR86_SARSR</name>
<dbReference type="Gene3D" id="2.130.10.10">
    <property type="entry name" value="YVTN repeat-like/Quinoprotein amine dehydrogenase"/>
    <property type="match status" value="2"/>
</dbReference>
<dbReference type="GO" id="GO:0005774">
    <property type="term" value="C:vacuolar membrane"/>
    <property type="evidence" value="ECO:0007669"/>
    <property type="project" value="TreeGrafter"/>
</dbReference>
<dbReference type="PROSITE" id="PS50082">
    <property type="entry name" value="WD_REPEATS_2"/>
    <property type="match status" value="1"/>
</dbReference>
<feature type="compositionally biased region" description="Polar residues" evidence="7">
    <location>
        <begin position="434"/>
        <end position="451"/>
    </location>
</feature>
<dbReference type="InterPro" id="IPR036322">
    <property type="entry name" value="WD40_repeat_dom_sf"/>
</dbReference>
<feature type="compositionally biased region" description="Polar residues" evidence="7">
    <location>
        <begin position="823"/>
        <end position="835"/>
    </location>
</feature>
<feature type="repeat" description="WD" evidence="6">
    <location>
        <begin position="254"/>
        <end position="287"/>
    </location>
</feature>
<keyword evidence="2" id="KW-0479">Metal-binding</keyword>
<accession>A0AA39GR86</accession>
<feature type="region of interest" description="Disordered" evidence="7">
    <location>
        <begin position="768"/>
        <end position="926"/>
    </location>
</feature>
<evidence type="ECO:0000256" key="2">
    <source>
        <dbReference type="ARBA" id="ARBA00022723"/>
    </source>
</evidence>
<dbReference type="EMBL" id="JAPDFR010000001">
    <property type="protein sequence ID" value="KAK0391694.1"/>
    <property type="molecule type" value="Genomic_DNA"/>
</dbReference>
<keyword evidence="1 6" id="KW-0853">WD repeat</keyword>
<evidence type="ECO:0000256" key="7">
    <source>
        <dbReference type="SAM" id="MobiDB-lite"/>
    </source>
</evidence>
<dbReference type="GO" id="GO:0008270">
    <property type="term" value="F:zinc ion binding"/>
    <property type="evidence" value="ECO:0007669"/>
    <property type="project" value="UniProtKB-KW"/>
</dbReference>
<evidence type="ECO:0000256" key="4">
    <source>
        <dbReference type="ARBA" id="ARBA00022771"/>
    </source>
</evidence>
<evidence type="ECO:0000256" key="3">
    <source>
        <dbReference type="ARBA" id="ARBA00022737"/>
    </source>
</evidence>
<feature type="compositionally biased region" description="Polar residues" evidence="7">
    <location>
        <begin position="867"/>
        <end position="888"/>
    </location>
</feature>
<feature type="compositionally biased region" description="Polar residues" evidence="7">
    <location>
        <begin position="800"/>
        <end position="811"/>
    </location>
</feature>
<evidence type="ECO:0000256" key="5">
    <source>
        <dbReference type="ARBA" id="ARBA00022833"/>
    </source>
</evidence>
<feature type="region of interest" description="Disordered" evidence="7">
    <location>
        <begin position="1"/>
        <end position="39"/>
    </location>
</feature>
<dbReference type="GO" id="GO:0016239">
    <property type="term" value="P:positive regulation of macroautophagy"/>
    <property type="evidence" value="ECO:0007669"/>
    <property type="project" value="TreeGrafter"/>
</dbReference>
<dbReference type="PANTHER" id="PTHR46200:SF1">
    <property type="entry name" value="GATOR COMPLEX PROTEIN WDR24"/>
    <property type="match status" value="1"/>
</dbReference>
<dbReference type="InterPro" id="IPR019775">
    <property type="entry name" value="WD40_repeat_CS"/>
</dbReference>
<evidence type="ECO:0000256" key="6">
    <source>
        <dbReference type="PROSITE-ProRule" id="PRU00221"/>
    </source>
</evidence>
<dbReference type="GO" id="GO:0061700">
    <property type="term" value="C:GATOR2 complex"/>
    <property type="evidence" value="ECO:0007669"/>
    <property type="project" value="TreeGrafter"/>
</dbReference>